<dbReference type="PANTHER" id="PTHR28556:SF4">
    <property type="entry name" value="TRANSMEMBRANE PROTEIN 106A"/>
    <property type="match status" value="1"/>
</dbReference>
<accession>A0A7S0RPS6</accession>
<protein>
    <submittedName>
        <fullName evidence="3">Uncharacterized protein</fullName>
    </submittedName>
</protein>
<organism evidence="3">
    <name type="scientific">Chlamydomonas leiostraca</name>
    <dbReference type="NCBI Taxonomy" id="1034604"/>
    <lineage>
        <taxon>Eukaryota</taxon>
        <taxon>Viridiplantae</taxon>
        <taxon>Chlorophyta</taxon>
        <taxon>core chlorophytes</taxon>
        <taxon>Chlorophyceae</taxon>
        <taxon>CS clade</taxon>
        <taxon>Chlamydomonadales</taxon>
        <taxon>Chlamydomonadaceae</taxon>
        <taxon>Chlamydomonas</taxon>
    </lineage>
</organism>
<dbReference type="InterPro" id="IPR009790">
    <property type="entry name" value="TMEM106"/>
</dbReference>
<dbReference type="EMBL" id="HBFB01020138">
    <property type="protein sequence ID" value="CAD8683634.1"/>
    <property type="molecule type" value="Transcribed_RNA"/>
</dbReference>
<evidence type="ECO:0000313" key="3">
    <source>
        <dbReference type="EMBL" id="CAD8683634.1"/>
    </source>
</evidence>
<sequence>MAGDYVRLSEGESPATTLRNLHFPALQNNYADGGGADSDDEPILPPNGQQRGGGTWWSKLRSRPERAAEPESAYLTLVPLSDSRLKPQHTNLIVGSLLLLAVASVTCVFLLVPRGVTVGSIQVRSSQISFNTSKSTYQILLQATIPVYNPNYLSIYVKGSINVSFYDQMAGSTPLEPVMVPARTQPQVITLDMDASSVPQKYLFTIYTQCFTFPEKLIFFLTGELQAEYLGKTFSLPNIDNYFIISCNQPSKETAVESAGANQSSEQPLQLPSVESIMHRAAQHDQAAGRQAGILHESGHSSRALLKRAIARGRAGNRIGSSMEGEDDR</sequence>
<feature type="transmembrane region" description="Helical" evidence="2">
    <location>
        <begin position="92"/>
        <end position="112"/>
    </location>
</feature>
<dbReference type="PANTHER" id="PTHR28556">
    <property type="entry name" value="TRANSMEMBRANE PROTEIN 106B"/>
    <property type="match status" value="1"/>
</dbReference>
<name>A0A7S0RPS6_9CHLO</name>
<reference evidence="3" key="1">
    <citation type="submission" date="2021-01" db="EMBL/GenBank/DDBJ databases">
        <authorList>
            <person name="Corre E."/>
            <person name="Pelletier E."/>
            <person name="Niang G."/>
            <person name="Scheremetjew M."/>
            <person name="Finn R."/>
            <person name="Kale V."/>
            <person name="Holt S."/>
            <person name="Cochrane G."/>
            <person name="Meng A."/>
            <person name="Brown T."/>
            <person name="Cohen L."/>
        </authorList>
    </citation>
    <scope>NUCLEOTIDE SEQUENCE</scope>
    <source>
        <strain evidence="3">SAG 11-49</strain>
    </source>
</reference>
<keyword evidence="2" id="KW-0472">Membrane</keyword>
<keyword evidence="2" id="KW-1133">Transmembrane helix</keyword>
<evidence type="ECO:0000256" key="2">
    <source>
        <dbReference type="SAM" id="Phobius"/>
    </source>
</evidence>
<feature type="region of interest" description="Disordered" evidence="1">
    <location>
        <begin position="29"/>
        <end position="62"/>
    </location>
</feature>
<gene>
    <name evidence="3" type="ORF">CLEI1391_LOCUS11331</name>
</gene>
<proteinExistence type="predicted"/>
<dbReference type="AlphaFoldDB" id="A0A7S0RPS6"/>
<keyword evidence="2" id="KW-0812">Transmembrane</keyword>
<evidence type="ECO:0000256" key="1">
    <source>
        <dbReference type="SAM" id="MobiDB-lite"/>
    </source>
</evidence>